<feature type="repeat" description="HEAT" evidence="2">
    <location>
        <begin position="1497"/>
        <end position="1533"/>
    </location>
</feature>
<dbReference type="EMBL" id="FMWP01000014">
    <property type="protein sequence ID" value="SCZ89778.1"/>
    <property type="molecule type" value="Genomic_DNA"/>
</dbReference>
<dbReference type="GO" id="GO:0006417">
    <property type="term" value="P:regulation of translation"/>
    <property type="evidence" value="ECO:0007669"/>
    <property type="project" value="TreeGrafter"/>
</dbReference>
<sequence>MDRDSGTHFASSPDGKAAEAIRVAVTSGSTTARTEALEQLVQLVTSRPLNEAQLQDVVRILLLTLAYTDGRTRHLALQALEHVLLQSHEQQKSSPSATAHGPPLVAGLLRWLETEAKRAEKGGAASSRFVPLTWACIVYSTWPVGGQRAQNGEWSNLVNSLAALVYCFLDGRHDVKPSLRKAVLTVARRAVRSAPNVVPSLVQLLTSATSSATALRNAPLLGLTMDVVLRLKPKKGVDTSAIMKQVRPAVQTFWAQHVLGAKSLPPKHVMHAFDDFLAATAGDDAAEPSWLATLETSLSQNPEVGIASVEALLSNLPESVLSATHFRGRCIPLVLASTKSAAVATREAATHVGCKLVAGIESASADDVGKLRKFVLDSTCQLLKSGKTASPDHRAALYIILSSVPPSEVTSVEIQTTALAALSKESNEPVVRALLQAVSIHVPYLLAQNVAIGASQTGSLVKAMQETKATTRRAAHAAVGDVFWALSQSPTERTDAAVAFATGVLPGIESALKLLGSNPVNAPSGPLEGYVAIAVLKMRLRLWDIKKIEDMLKANITMKGLLVGGAKPSFLLWDKVYRKATTAEEELWLLRAIESVIIADAATVEKDDALQSSLFQVIAHLILHSSHFETRTAATRTLASLQRTYSNLVHSIVGRGLLDWITQDLSAAKTKPTSEDAPTPVDLAPRFRPILLALAQFEDEVEPTQREELLTRLVVLAHHPRITSGSSAVWVDMLLRAGLAPERVVENRVDELISLVLTNAPADVEVGHQLAPPLAVVSLLTSRLIHHSQAKTLPEAAYAAASSLALINPTTIIPRLFKQLGEDLDPKQLDFIGTTEFGIWSTSEGTTFVDVLAAAKANEKGTAAIKKSKDREIELWEAELREALARKKPQVSTLSKADQRIFEQQLVVEADTRRKMRSALGRVRRGFKLSICLVQSHAELVNEYLASIISEVLSVIASPAASLVAEDAFDTYLLLGRVCSPRLGSFEGALGVAVLRSLDAPVVPESFRAEPLSALVTRVLYRIRFLAEETPFDSATFAYAAPLVNSATRAVDLKSASLESVLEQMTLALDFLAYHARACAGTAFPRLAVINDILSVLSSFPALARAATTTLVDVCEAIRDNASALEIETVLAALRSEETSLRFACLQAVQPLDLTDLVFPANLWVACHDSDHRNRELAVTAWDDNALDVPESFLEILLPLLSHHAATIRTSAAEAVVAALATHPTQLDETIAQLAAEYRDKAKEIVPQYDQFGMIIEESLTAEDPWKTREALGTTLRLAAPLFEPRHVQSFFDLLIDDSALGDRKQAVRSEMLEAAMSVIDFHGAENLQALINRFEEFLRRPSTGDETQDYTFESLVILLGRLARHLDPADTRVKTVVARLVDALKTPSEVVQAAVCDCLSPLARVVSDEVPALVDQLMDELFHAEKYAERRGAAFGLAGFVRGRGISTLREFSILGQLRDNAEDKKSMPARQGAVFAYEILSTVLGRLFEPYVTDILPTLLASFGDTSREVRDATQDAAKAIMSQLSGHAVKLMLPTLLEGLDEKQWRAKKGAIDMIGNMAFLAPRQLSLSLPTILPRLTEVLMDTHKQVREAANSSLMRFGEVVTNPEIQVMTSTLLDALVDPAKKTAKALDALLSTTFAHFIDSSSLSLVVPILERGLRERSADIKRKASAIVGNMATITESQDLIPHLQQLVPLLRGVLIDPVPEARSTAAKSMGALVERLGENNFPDLVESLMAVLKSPSSGVDQQGAAQGLAEVLQACGIDRLEGVLPTILSNTSNPRVYVREGHISLLVFLPATFGERFSPYLGRIIQPVLNGLADDSDYVRDASMRAGRMIVANHSTKAIDLLLPELESGLFDPSWRIRQSSVQLVGELLFRVSGVSGKVDGDEDAEDDVDEPSIGSDAARKALLETLGREKRDRVLSGLYIVRQDSVGVVRQAALHVWKALVSNTPRMVREILSVLMQIIVRILAAPGAEQRATAATTLAETCRKLGEAVIGEVIGILRKAMSSSDRRQREGVCLALTELMANTNRSSLEAHESAIIEAVRNALVDPEPSVRTAAARAFDVAQQVIGTRSIDETIPTLLDALQQPGETADAALAALQEVMQVRAEKIFPVLIPRLIAPPITAFNARALAALVRVAGSALGRRLTQIIDALQHAQGVESDSSTAGDLDDALSAVLGSVEDHDSGLGSLLMHMLSLAKAEAPAKRVVGCNLFARFCSVTQADFDDFKVDWIRQLVSLLDDRAPEVIDAAWEALDALVKTVEKDEMEGFVVPLRRTIESVGTPGVAVVGFSRPNGLKPLLPILLQGLLAGTGEQREYSAHALGDLVERTDPAAFKPYTIREFQIRLAEAKDRPCLTIFRPPNALPRYTEVVGPLIRVIGDRFPPPVKSAILSTLTVLLNRVQQFVKPFFPQLQRTFIKSLADASSLSVRNRGVTALGVLMQHQPRVDAVVTDLVNLATTESGEIRDSVVNGLAAVVFSGGKNLTSGPQAACVDLVSQAFSEHGREPYNLAISRLLAGLATHDPSSISFLVQSFLLGELPSTALSSIAMRELIDTAPRVLYEVDPSGTVEKVQKNAGSGMAPAIARPARDTLALFKERSPWCDDESLLASL</sequence>
<organism evidence="4 5">
    <name type="scientific">Microbotryum saponariae</name>
    <dbReference type="NCBI Taxonomy" id="289078"/>
    <lineage>
        <taxon>Eukaryota</taxon>
        <taxon>Fungi</taxon>
        <taxon>Dikarya</taxon>
        <taxon>Basidiomycota</taxon>
        <taxon>Pucciniomycotina</taxon>
        <taxon>Microbotryomycetes</taxon>
        <taxon>Microbotryales</taxon>
        <taxon>Microbotryaceae</taxon>
        <taxon>Microbotryum</taxon>
    </lineage>
</organism>
<dbReference type="Pfam" id="PF24987">
    <property type="entry name" value="HEAT_EF3_N"/>
    <property type="match status" value="2"/>
</dbReference>
<evidence type="ECO:0000313" key="4">
    <source>
        <dbReference type="EMBL" id="SCZ89778.1"/>
    </source>
</evidence>
<evidence type="ECO:0000256" key="2">
    <source>
        <dbReference type="PROSITE-ProRule" id="PRU00103"/>
    </source>
</evidence>
<dbReference type="GO" id="GO:0019887">
    <property type="term" value="F:protein kinase regulator activity"/>
    <property type="evidence" value="ECO:0007669"/>
    <property type="project" value="TreeGrafter"/>
</dbReference>
<dbReference type="InterPro" id="IPR011989">
    <property type="entry name" value="ARM-like"/>
</dbReference>
<feature type="repeat" description="HEAT" evidence="2">
    <location>
        <begin position="1576"/>
        <end position="1612"/>
    </location>
</feature>
<keyword evidence="1" id="KW-0677">Repeat</keyword>
<feature type="repeat" description="HEAT" evidence="2">
    <location>
        <begin position="1695"/>
        <end position="1733"/>
    </location>
</feature>
<dbReference type="InterPro" id="IPR022716">
    <property type="entry name" value="Gcn1_N"/>
</dbReference>
<accession>A0A2X0KE09</accession>
<evidence type="ECO:0000259" key="3">
    <source>
        <dbReference type="SMART" id="SM01349"/>
    </source>
</evidence>
<dbReference type="Pfam" id="PF23271">
    <property type="entry name" value="HEAT_GCN1"/>
    <property type="match status" value="1"/>
</dbReference>
<gene>
    <name evidence="4" type="ORF">BZ3500_MVSOF-1268-A1-R1_CHR1-3G01573</name>
</gene>
<dbReference type="Pfam" id="PF24984">
    <property type="entry name" value="HEAT_EF3_GNC1"/>
    <property type="match status" value="1"/>
</dbReference>
<dbReference type="OrthoDB" id="5148094at2759"/>
<dbReference type="InterPro" id="IPR021133">
    <property type="entry name" value="HEAT_type_2"/>
</dbReference>
<evidence type="ECO:0000256" key="1">
    <source>
        <dbReference type="ARBA" id="ARBA00022737"/>
    </source>
</evidence>
<protein>
    <submittedName>
        <fullName evidence="4">BZ3500_MvSof-1268-A1-R1_Chr1-3g01573 protein</fullName>
    </submittedName>
</protein>
<dbReference type="Pfam" id="PF12074">
    <property type="entry name" value="Gcn1_N"/>
    <property type="match status" value="1"/>
</dbReference>
<dbReference type="InterPro" id="IPR057546">
    <property type="entry name" value="HEAT_GCN1"/>
</dbReference>
<reference evidence="5" key="1">
    <citation type="submission" date="2016-10" db="EMBL/GenBank/DDBJ databases">
        <authorList>
            <person name="Jeantristanb JTB J.-T."/>
            <person name="Ricardo R."/>
        </authorList>
    </citation>
    <scope>NUCLEOTIDE SEQUENCE [LARGE SCALE GENOMIC DNA]</scope>
</reference>
<dbReference type="InterPro" id="IPR034085">
    <property type="entry name" value="TOG"/>
</dbReference>
<dbReference type="InterPro" id="IPR016024">
    <property type="entry name" value="ARM-type_fold"/>
</dbReference>
<proteinExistence type="predicted"/>
<dbReference type="PROSITE" id="PS50077">
    <property type="entry name" value="HEAT_REPEAT"/>
    <property type="match status" value="4"/>
</dbReference>
<dbReference type="SMART" id="SM01349">
    <property type="entry name" value="TOG"/>
    <property type="match status" value="2"/>
</dbReference>
<name>A0A2X0KE09_9BASI</name>
<dbReference type="GO" id="GO:0005829">
    <property type="term" value="C:cytosol"/>
    <property type="evidence" value="ECO:0007669"/>
    <property type="project" value="TreeGrafter"/>
</dbReference>
<dbReference type="Gene3D" id="1.25.10.10">
    <property type="entry name" value="Leucine-rich Repeat Variant"/>
    <property type="match status" value="7"/>
</dbReference>
<dbReference type="Proteomes" id="UP000249723">
    <property type="component" value="Unassembled WGS sequence"/>
</dbReference>
<dbReference type="STRING" id="289078.A0A2X0KE09"/>
<feature type="domain" description="TOG" evidence="3">
    <location>
        <begin position="1402"/>
        <end position="1635"/>
    </location>
</feature>
<feature type="repeat" description="HEAT" evidence="2">
    <location>
        <begin position="2045"/>
        <end position="2083"/>
    </location>
</feature>
<keyword evidence="5" id="KW-1185">Reference proteome</keyword>
<evidence type="ECO:0000313" key="5">
    <source>
        <dbReference type="Proteomes" id="UP000249723"/>
    </source>
</evidence>
<dbReference type="GO" id="GO:0034198">
    <property type="term" value="P:cellular response to amino acid starvation"/>
    <property type="evidence" value="ECO:0007669"/>
    <property type="project" value="TreeGrafter"/>
</dbReference>
<dbReference type="PANTHER" id="PTHR23346">
    <property type="entry name" value="TRANSLATIONAL ACTIVATOR GCN1-RELATED"/>
    <property type="match status" value="1"/>
</dbReference>
<dbReference type="InterPro" id="IPR056809">
    <property type="entry name" value="HEAT_GCN1_fung"/>
</dbReference>
<feature type="domain" description="TOG" evidence="3">
    <location>
        <begin position="1849"/>
        <end position="2104"/>
    </location>
</feature>
<dbReference type="PANTHER" id="PTHR23346:SF7">
    <property type="entry name" value="STALLED RIBOSOME SENSOR GCN1"/>
    <property type="match status" value="1"/>
</dbReference>
<dbReference type="Pfam" id="PF24916">
    <property type="entry name" value="HEAT_GCN1_fung"/>
    <property type="match status" value="1"/>
</dbReference>
<dbReference type="SUPFAM" id="SSF48371">
    <property type="entry name" value="ARM repeat"/>
    <property type="match status" value="4"/>
</dbReference>